<dbReference type="EMBL" id="JAEHOC010000031">
    <property type="protein sequence ID" value="KAG2429302.1"/>
    <property type="molecule type" value="Genomic_DNA"/>
</dbReference>
<feature type="compositionally biased region" description="Basic and acidic residues" evidence="1">
    <location>
        <begin position="297"/>
        <end position="312"/>
    </location>
</feature>
<comment type="caution">
    <text evidence="2">The sequence shown here is derived from an EMBL/GenBank/DDBJ whole genome shotgun (WGS) entry which is preliminary data.</text>
</comment>
<evidence type="ECO:0000313" key="2">
    <source>
        <dbReference type="EMBL" id="KAG2429302.1"/>
    </source>
</evidence>
<gene>
    <name evidence="2" type="ORF">HXX76_011070</name>
</gene>
<feature type="compositionally biased region" description="Basic and acidic residues" evidence="1">
    <location>
        <begin position="222"/>
        <end position="270"/>
    </location>
</feature>
<dbReference type="InterPro" id="IPR044688">
    <property type="entry name" value="SCI-1-like"/>
</dbReference>
<accession>A0A835SQ84</accession>
<sequence length="351" mass="38482">MGKSDKDKKRKRSSGSDSSDSYTSSSSESDRGEEKRRDKKRKKHKKDKDRKEKSKDKDKKSSKSSKSKDDLVKQARAFLEQQLGAGGAAGGAGGAPPSGVDSATAGAGPLPPVQVSEVKEPITPADYFRRHAEFAAFLAEERRTQFNELSSERTHELFEEFVRIWNEGRLPARYYAGMVAAPARRTEYRWNLKGSTAGGGRPGGGVMGMTAFMDDQRNLKQDARLEGRRQDRTRAKELLEDIAPKETGRDKMVAERAARRELARSGRDDDGPGGFLPGGGRGEDALMGGDDSFAAAKAREAKRQEFSRQRGVAKMEDVAQRAAAFQAKEDEKLAGLRALLSKGPITIAKRT</sequence>
<name>A0A835SQ84_CHLIN</name>
<organism evidence="2 3">
    <name type="scientific">Chlamydomonas incerta</name>
    <dbReference type="NCBI Taxonomy" id="51695"/>
    <lineage>
        <taxon>Eukaryota</taxon>
        <taxon>Viridiplantae</taxon>
        <taxon>Chlorophyta</taxon>
        <taxon>core chlorophytes</taxon>
        <taxon>Chlorophyceae</taxon>
        <taxon>CS clade</taxon>
        <taxon>Chlamydomonadales</taxon>
        <taxon>Chlamydomonadaceae</taxon>
        <taxon>Chlamydomonas</taxon>
    </lineage>
</organism>
<feature type="compositionally biased region" description="Basic residues" evidence="1">
    <location>
        <begin position="37"/>
        <end position="48"/>
    </location>
</feature>
<dbReference type="Proteomes" id="UP000650467">
    <property type="component" value="Unassembled WGS sequence"/>
</dbReference>
<dbReference type="PANTHER" id="PTHR34117">
    <property type="entry name" value="STYLE CELL-CYCLE INHIBITOR 1"/>
    <property type="match status" value="1"/>
</dbReference>
<feature type="compositionally biased region" description="Gly residues" evidence="1">
    <location>
        <begin position="84"/>
        <end position="96"/>
    </location>
</feature>
<evidence type="ECO:0000256" key="1">
    <source>
        <dbReference type="SAM" id="MobiDB-lite"/>
    </source>
</evidence>
<feature type="compositionally biased region" description="Low complexity" evidence="1">
    <location>
        <begin position="15"/>
        <end position="27"/>
    </location>
</feature>
<dbReference type="PANTHER" id="PTHR34117:SF1">
    <property type="entry name" value="STYLE CELL-CYCLE INHIBITOR 1"/>
    <property type="match status" value="1"/>
</dbReference>
<feature type="region of interest" description="Disordered" evidence="1">
    <location>
        <begin position="222"/>
        <end position="312"/>
    </location>
</feature>
<keyword evidence="3" id="KW-1185">Reference proteome</keyword>
<feature type="compositionally biased region" description="Basic and acidic residues" evidence="1">
    <location>
        <begin position="49"/>
        <end position="73"/>
    </location>
</feature>
<feature type="region of interest" description="Disordered" evidence="1">
    <location>
        <begin position="1"/>
        <end position="115"/>
    </location>
</feature>
<proteinExistence type="predicted"/>
<evidence type="ECO:0000313" key="3">
    <source>
        <dbReference type="Proteomes" id="UP000650467"/>
    </source>
</evidence>
<reference evidence="2" key="1">
    <citation type="journal article" date="2020" name="bioRxiv">
        <title>Comparative genomics of Chlamydomonas.</title>
        <authorList>
            <person name="Craig R.J."/>
            <person name="Hasan A.R."/>
            <person name="Ness R.W."/>
            <person name="Keightley P.D."/>
        </authorList>
    </citation>
    <scope>NUCLEOTIDE SEQUENCE</scope>
    <source>
        <strain evidence="2">SAG 7.73</strain>
    </source>
</reference>
<protein>
    <submittedName>
        <fullName evidence="2">Uncharacterized protein</fullName>
    </submittedName>
</protein>
<dbReference type="AlphaFoldDB" id="A0A835SQ84"/>
<dbReference type="OrthoDB" id="2139939at2759"/>